<evidence type="ECO:0000256" key="1">
    <source>
        <dbReference type="ARBA" id="ARBA00005254"/>
    </source>
</evidence>
<dbReference type="Gene3D" id="1.10.12.10">
    <property type="entry name" value="Lyase 2-enoyl-coa Hydratase, Chain A, domain 2"/>
    <property type="match status" value="1"/>
</dbReference>
<evidence type="ECO:0000313" key="2">
    <source>
        <dbReference type="EMBL" id="GLR66871.1"/>
    </source>
</evidence>
<reference evidence="3" key="1">
    <citation type="journal article" date="2019" name="Int. J. Syst. Evol. Microbiol.">
        <title>The Global Catalogue of Microorganisms (GCM) 10K type strain sequencing project: providing services to taxonomists for standard genome sequencing and annotation.</title>
        <authorList>
            <consortium name="The Broad Institute Genomics Platform"/>
            <consortium name="The Broad Institute Genome Sequencing Center for Infectious Disease"/>
            <person name="Wu L."/>
            <person name="Ma J."/>
        </authorList>
    </citation>
    <scope>NUCLEOTIDE SEQUENCE [LARGE SCALE GENOMIC DNA]</scope>
    <source>
        <strain evidence="3">NBRC 112502</strain>
    </source>
</reference>
<dbReference type="InterPro" id="IPR014748">
    <property type="entry name" value="Enoyl-CoA_hydra_C"/>
</dbReference>
<keyword evidence="2" id="KW-0413">Isomerase</keyword>
<keyword evidence="3" id="KW-1185">Reference proteome</keyword>
<comment type="similarity">
    <text evidence="1">Belongs to the enoyl-CoA hydratase/isomerase family.</text>
</comment>
<dbReference type="Pfam" id="PF00378">
    <property type="entry name" value="ECH_1"/>
    <property type="match status" value="1"/>
</dbReference>
<organism evidence="2 3">
    <name type="scientific">Acidocella aquatica</name>
    <dbReference type="NCBI Taxonomy" id="1922313"/>
    <lineage>
        <taxon>Bacteria</taxon>
        <taxon>Pseudomonadati</taxon>
        <taxon>Pseudomonadota</taxon>
        <taxon>Alphaproteobacteria</taxon>
        <taxon>Acetobacterales</taxon>
        <taxon>Acidocellaceae</taxon>
        <taxon>Acidocella</taxon>
    </lineage>
</organism>
<protein>
    <submittedName>
        <fullName evidence="2">2-(1,2-epoxy-1,2-dihydrophenyl)acetyl-CoA isomerase</fullName>
    </submittedName>
</protein>
<proteinExistence type="inferred from homology"/>
<gene>
    <name evidence="2" type="ORF">GCM10010909_15510</name>
</gene>
<dbReference type="GO" id="GO:0016853">
    <property type="term" value="F:isomerase activity"/>
    <property type="evidence" value="ECO:0007669"/>
    <property type="project" value="UniProtKB-KW"/>
</dbReference>
<dbReference type="Proteomes" id="UP001156641">
    <property type="component" value="Unassembled WGS sequence"/>
</dbReference>
<dbReference type="SUPFAM" id="SSF52096">
    <property type="entry name" value="ClpP/crotonase"/>
    <property type="match status" value="1"/>
</dbReference>
<dbReference type="InterPro" id="IPR029045">
    <property type="entry name" value="ClpP/crotonase-like_dom_sf"/>
</dbReference>
<dbReference type="EMBL" id="BSOS01000041">
    <property type="protein sequence ID" value="GLR66871.1"/>
    <property type="molecule type" value="Genomic_DNA"/>
</dbReference>
<sequence length="267" mass="28587">MLDFSGLTAFECKLDDGLFQITLNRPEQGNTFNIEFCKELDIIVSEISERRDVRAVLMSSKGRFFSLGGDITLMSGDRAALPSIVKTLTSPLHMAITRLMMMNAPVVCAVNGRGAFGGAAALTASADIVIAGHEAKFGSAFTGIGFSCDSGSTVALSHRMGISRAKRFLLLGETLDAQQALAEGLADKVVQEEDLQSEAIAIARKLACGPTNAFGEIKRLFAHVSSRSAASQMEEEAQALARVARTEDAWEGMTSFLQKRPAKFTGN</sequence>
<dbReference type="InterPro" id="IPR001753">
    <property type="entry name" value="Enoyl-CoA_hydra/iso"/>
</dbReference>
<dbReference type="Gene3D" id="3.90.226.10">
    <property type="entry name" value="2-enoyl-CoA Hydratase, Chain A, domain 1"/>
    <property type="match status" value="1"/>
</dbReference>
<dbReference type="CDD" id="cd06558">
    <property type="entry name" value="crotonase-like"/>
    <property type="match status" value="1"/>
</dbReference>
<evidence type="ECO:0000313" key="3">
    <source>
        <dbReference type="Proteomes" id="UP001156641"/>
    </source>
</evidence>
<name>A0ABQ6A7P1_9PROT</name>
<comment type="caution">
    <text evidence="2">The sequence shown here is derived from an EMBL/GenBank/DDBJ whole genome shotgun (WGS) entry which is preliminary data.</text>
</comment>
<dbReference type="RefSeq" id="WP_284257576.1">
    <property type="nucleotide sequence ID" value="NZ_BSOS01000041.1"/>
</dbReference>
<dbReference type="PANTHER" id="PTHR43459">
    <property type="entry name" value="ENOYL-COA HYDRATASE"/>
    <property type="match status" value="1"/>
</dbReference>
<accession>A0ABQ6A7P1</accession>
<dbReference type="PANTHER" id="PTHR43459:SF1">
    <property type="entry name" value="EG:BACN32G11.4 PROTEIN"/>
    <property type="match status" value="1"/>
</dbReference>